<dbReference type="GO" id="GO:0004132">
    <property type="term" value="F:dCMP deaminase activity"/>
    <property type="evidence" value="ECO:0007669"/>
    <property type="project" value="UniProtKB-EC"/>
</dbReference>
<keyword evidence="3" id="KW-0479">Metal-binding</keyword>
<comment type="caution">
    <text evidence="13">The sequence shown here is derived from an EMBL/GenBank/DDBJ whole genome shotgun (WGS) entry which is preliminary data.</text>
</comment>
<dbReference type="GO" id="GO:0005737">
    <property type="term" value="C:cytoplasm"/>
    <property type="evidence" value="ECO:0007669"/>
    <property type="project" value="TreeGrafter"/>
</dbReference>
<dbReference type="Gene3D" id="3.40.140.10">
    <property type="entry name" value="Cytidine Deaminase, domain 2"/>
    <property type="match status" value="1"/>
</dbReference>
<evidence type="ECO:0000256" key="2">
    <source>
        <dbReference type="ARBA" id="ARBA00006576"/>
    </source>
</evidence>
<evidence type="ECO:0000313" key="14">
    <source>
        <dbReference type="Proteomes" id="UP000502823"/>
    </source>
</evidence>
<keyword evidence="6" id="KW-0862">Zinc</keyword>
<comment type="function">
    <text evidence="7">Supplies the nucleotide substrate for thymidylate synthetase.</text>
</comment>
<proteinExistence type="inferred from homology"/>
<dbReference type="GO" id="GO:0008270">
    <property type="term" value="F:zinc ion binding"/>
    <property type="evidence" value="ECO:0007669"/>
    <property type="project" value="InterPro"/>
</dbReference>
<organism evidence="13 14">
    <name type="scientific">Coptotermes formosanus</name>
    <name type="common">Formosan subterranean termite</name>
    <dbReference type="NCBI Taxonomy" id="36987"/>
    <lineage>
        <taxon>Eukaryota</taxon>
        <taxon>Metazoa</taxon>
        <taxon>Ecdysozoa</taxon>
        <taxon>Arthropoda</taxon>
        <taxon>Hexapoda</taxon>
        <taxon>Insecta</taxon>
        <taxon>Pterygota</taxon>
        <taxon>Neoptera</taxon>
        <taxon>Polyneoptera</taxon>
        <taxon>Dictyoptera</taxon>
        <taxon>Blattodea</taxon>
        <taxon>Blattoidea</taxon>
        <taxon>Termitoidae</taxon>
        <taxon>Rhinotermitidae</taxon>
        <taxon>Coptotermes</taxon>
    </lineage>
</organism>
<protein>
    <recommendedName>
        <fullName evidence="11">Probable deoxycytidylate deaminase</fullName>
        <ecNumber evidence="8">3.5.4.12</ecNumber>
    </recommendedName>
    <alternativeName>
        <fullName evidence="9">dCMP deaminase</fullName>
    </alternativeName>
</protein>
<keyword evidence="14" id="KW-1185">Reference proteome</keyword>
<feature type="domain" description="CMP/dCMP-type deaminase" evidence="12">
    <location>
        <begin position="19"/>
        <end position="144"/>
    </location>
</feature>
<dbReference type="EC" id="3.5.4.12" evidence="8"/>
<keyword evidence="5" id="KW-0378">Hydrolase</keyword>
<dbReference type="InParanoid" id="A0A6L2PL14"/>
<evidence type="ECO:0000256" key="10">
    <source>
        <dbReference type="ARBA" id="ARBA00052978"/>
    </source>
</evidence>
<name>A0A6L2PL14_COPFO</name>
<keyword evidence="4" id="KW-0545">Nucleotide biosynthesis</keyword>
<comment type="similarity">
    <text evidence="2">Belongs to the cytidine and deoxycytidylate deaminase family.</text>
</comment>
<dbReference type="InterPro" id="IPR015517">
    <property type="entry name" value="dCMP_deaminase-rel"/>
</dbReference>
<evidence type="ECO:0000259" key="12">
    <source>
        <dbReference type="PROSITE" id="PS51747"/>
    </source>
</evidence>
<evidence type="ECO:0000256" key="11">
    <source>
        <dbReference type="ARBA" id="ARBA00071625"/>
    </source>
</evidence>
<dbReference type="CDD" id="cd01286">
    <property type="entry name" value="deoxycytidylate_deaminase"/>
    <property type="match status" value="1"/>
</dbReference>
<dbReference type="FunFam" id="3.40.140.10:FF:000021">
    <property type="entry name" value="Deoxycytidylate deaminase"/>
    <property type="match status" value="1"/>
</dbReference>
<dbReference type="FunCoup" id="A0A6L2PL14">
    <property type="interactions" value="616"/>
</dbReference>
<evidence type="ECO:0000256" key="5">
    <source>
        <dbReference type="ARBA" id="ARBA00022801"/>
    </source>
</evidence>
<dbReference type="PROSITE" id="PS00903">
    <property type="entry name" value="CYT_DCMP_DEAMINASES_1"/>
    <property type="match status" value="1"/>
</dbReference>
<accession>A0A6L2PL14</accession>
<dbReference type="EMBL" id="BLKM01005062">
    <property type="protein sequence ID" value="GFG33251.1"/>
    <property type="molecule type" value="Genomic_DNA"/>
</dbReference>
<comment type="cofactor">
    <cofactor evidence="1">
        <name>Zn(2+)</name>
        <dbReference type="ChEBI" id="CHEBI:29105"/>
    </cofactor>
</comment>
<dbReference type="AlphaFoldDB" id="A0A6L2PL14"/>
<dbReference type="Proteomes" id="UP000502823">
    <property type="component" value="Unassembled WGS sequence"/>
</dbReference>
<reference evidence="14" key="1">
    <citation type="submission" date="2020-01" db="EMBL/GenBank/DDBJ databases">
        <title>Draft genome sequence of the Termite Coptotermes fromosanus.</title>
        <authorList>
            <person name="Itakura S."/>
            <person name="Yosikawa Y."/>
            <person name="Umezawa K."/>
        </authorList>
    </citation>
    <scope>NUCLEOTIDE SEQUENCE [LARGE SCALE GENOMIC DNA]</scope>
</reference>
<dbReference type="InterPro" id="IPR002125">
    <property type="entry name" value="CMP_dCMP_dom"/>
</dbReference>
<dbReference type="OrthoDB" id="6710946at2759"/>
<dbReference type="PROSITE" id="PS51747">
    <property type="entry name" value="CYT_DCMP_DEAMINASES_2"/>
    <property type="match status" value="1"/>
</dbReference>
<evidence type="ECO:0000313" key="13">
    <source>
        <dbReference type="EMBL" id="GFG33251.1"/>
    </source>
</evidence>
<evidence type="ECO:0000256" key="1">
    <source>
        <dbReference type="ARBA" id="ARBA00001947"/>
    </source>
</evidence>
<sequence length="196" mass="22446">MVKTFFHRDINKKREDFLSWTEYFMATAFLAAKRSKDPCSQVGACIVNEDKKIVGVGYNGMPTGCSDDQFPWSKTAESELDTKYFYVCHAEMNAIVNRNSADVKNCTIYVALFPCNECAKIIIQSGIREVVYMSDKHAEKAATEAAKRMFDAAGIKYWQYIPQNSKIVIDFTEINWSKQPTDVHLHENIIKEMENL</sequence>
<dbReference type="GO" id="GO:0009165">
    <property type="term" value="P:nucleotide biosynthetic process"/>
    <property type="evidence" value="ECO:0007669"/>
    <property type="project" value="UniProtKB-KW"/>
</dbReference>
<dbReference type="InterPro" id="IPR016192">
    <property type="entry name" value="APOBEC/CMP_deaminase_Zn-bd"/>
</dbReference>
<evidence type="ECO:0000256" key="3">
    <source>
        <dbReference type="ARBA" id="ARBA00022723"/>
    </source>
</evidence>
<dbReference type="Pfam" id="PF00383">
    <property type="entry name" value="dCMP_cyt_deam_1"/>
    <property type="match status" value="1"/>
</dbReference>
<evidence type="ECO:0000256" key="8">
    <source>
        <dbReference type="ARBA" id="ARBA00038938"/>
    </source>
</evidence>
<dbReference type="InterPro" id="IPR035105">
    <property type="entry name" value="Deoxycytidylate_deaminase_dom"/>
</dbReference>
<dbReference type="InterPro" id="IPR016193">
    <property type="entry name" value="Cytidine_deaminase-like"/>
</dbReference>
<dbReference type="PANTHER" id="PTHR11086">
    <property type="entry name" value="DEOXYCYTIDYLATE DEAMINASE-RELATED"/>
    <property type="match status" value="1"/>
</dbReference>
<dbReference type="PANTHER" id="PTHR11086:SF18">
    <property type="entry name" value="DEOXYCYTIDYLATE DEAMINASE"/>
    <property type="match status" value="1"/>
</dbReference>
<comment type="catalytic activity">
    <reaction evidence="10">
        <text>dCMP + H2O + H(+) = dUMP + NH4(+)</text>
        <dbReference type="Rhea" id="RHEA:22924"/>
        <dbReference type="ChEBI" id="CHEBI:15377"/>
        <dbReference type="ChEBI" id="CHEBI:15378"/>
        <dbReference type="ChEBI" id="CHEBI:28938"/>
        <dbReference type="ChEBI" id="CHEBI:57566"/>
        <dbReference type="ChEBI" id="CHEBI:246422"/>
        <dbReference type="EC" id="3.5.4.12"/>
    </reaction>
</comment>
<evidence type="ECO:0000256" key="7">
    <source>
        <dbReference type="ARBA" id="ARBA00037036"/>
    </source>
</evidence>
<evidence type="ECO:0000256" key="9">
    <source>
        <dbReference type="ARBA" id="ARBA00041763"/>
    </source>
</evidence>
<dbReference type="SUPFAM" id="SSF53927">
    <property type="entry name" value="Cytidine deaminase-like"/>
    <property type="match status" value="1"/>
</dbReference>
<evidence type="ECO:0000256" key="4">
    <source>
        <dbReference type="ARBA" id="ARBA00022727"/>
    </source>
</evidence>
<gene>
    <name evidence="13" type="ORF">Cfor_04559</name>
</gene>
<evidence type="ECO:0000256" key="6">
    <source>
        <dbReference type="ARBA" id="ARBA00022833"/>
    </source>
</evidence>